<gene>
    <name evidence="1" type="ORF">NR989_06675</name>
</gene>
<accession>A0ABY8CAV3</accession>
<proteinExistence type="predicted"/>
<protein>
    <submittedName>
        <fullName evidence="1">Glycosyltransferase family 4 protein</fullName>
    </submittedName>
</protein>
<evidence type="ECO:0000313" key="2">
    <source>
        <dbReference type="Proteomes" id="UP001222275"/>
    </source>
</evidence>
<sequence>MMQLIHLFQANGWQITFASPAKLGEHKVNLAQLSIKEQEIELNNSSFDAFLQTLQPGLVIFDRFMMEEQFGWRVEQFAPDALRALNTEDLHSLRACRQQLVKDYLNNKPQKINLEEIHLTDQAWLFNEMAKTDMAKREIASIFRCDLTLMISQFEMQLLDKYFQVPSQQLFYLPFMYKAIDTEQLPTFEQRKHFVTIGNFRHEPNWDAVLWLKESIWPLIKKQLPDAELHIYGAYPPPKATALHNPKQGFLVKGWAEDAFEVIQNARVLLAPLRFGAGIKGKIAEAMLNGTPSVTTLIGEESMLNDKITGWPGATANNPDEFANAAIELYQNYQAWLKSQAIGFNNVNQQYVLNEKEPISDFSLINTLNTLLESLDNHRNQNFISSMLNHHHHKSTKYMAQWIEAKNKPTEKL</sequence>
<dbReference type="EMBL" id="CP102381">
    <property type="protein sequence ID" value="WEJ61696.1"/>
    <property type="molecule type" value="Genomic_DNA"/>
</dbReference>
<name>A0ABY8CAV3_9GAMM</name>
<reference evidence="1 2" key="1">
    <citation type="submission" date="2022-06" db="EMBL/GenBank/DDBJ databases">
        <title>Thiomicrohabdus sp. nov, an obligately chemolithoautotrophic, sulfur-oxidizing bacterium isolated from beach of Guanyin Mountain. Amoy.</title>
        <authorList>
            <person name="Zhu H."/>
        </authorList>
    </citation>
    <scope>NUCLEOTIDE SEQUENCE [LARGE SCALE GENOMIC DNA]</scope>
    <source>
        <strain evidence="1 2">XGS-01</strain>
    </source>
</reference>
<organism evidence="1 2">
    <name type="scientific">Thiomicrorhabdus lithotrophica</name>
    <dbReference type="NCBI Taxonomy" id="2949997"/>
    <lineage>
        <taxon>Bacteria</taxon>
        <taxon>Pseudomonadati</taxon>
        <taxon>Pseudomonadota</taxon>
        <taxon>Gammaproteobacteria</taxon>
        <taxon>Thiotrichales</taxon>
        <taxon>Piscirickettsiaceae</taxon>
        <taxon>Thiomicrorhabdus</taxon>
    </lineage>
</organism>
<dbReference type="CDD" id="cd03801">
    <property type="entry name" value="GT4_PimA-like"/>
    <property type="match status" value="1"/>
</dbReference>
<dbReference type="SUPFAM" id="SSF53756">
    <property type="entry name" value="UDP-Glycosyltransferase/glycogen phosphorylase"/>
    <property type="match status" value="1"/>
</dbReference>
<dbReference type="RefSeq" id="WP_275593955.1">
    <property type="nucleotide sequence ID" value="NZ_CP102381.1"/>
</dbReference>
<evidence type="ECO:0000313" key="1">
    <source>
        <dbReference type="EMBL" id="WEJ61696.1"/>
    </source>
</evidence>
<dbReference type="Pfam" id="PF13692">
    <property type="entry name" value="Glyco_trans_1_4"/>
    <property type="match status" value="1"/>
</dbReference>
<dbReference type="Gene3D" id="3.40.50.2000">
    <property type="entry name" value="Glycogen Phosphorylase B"/>
    <property type="match status" value="1"/>
</dbReference>
<keyword evidence="2" id="KW-1185">Reference proteome</keyword>
<dbReference type="Proteomes" id="UP001222275">
    <property type="component" value="Chromosome"/>
</dbReference>